<organism evidence="3">
    <name type="scientific">mine drainage metagenome</name>
    <dbReference type="NCBI Taxonomy" id="410659"/>
    <lineage>
        <taxon>unclassified sequences</taxon>
        <taxon>metagenomes</taxon>
        <taxon>ecological metagenomes</taxon>
    </lineage>
</organism>
<keyword evidence="1" id="KW-0378">Hydrolase</keyword>
<dbReference type="InterPro" id="IPR017850">
    <property type="entry name" value="Alkaline_phosphatase_core_sf"/>
</dbReference>
<reference evidence="3" key="2">
    <citation type="journal article" date="2014" name="ISME J.">
        <title>Microbial stratification in low pH oxic and suboxic macroscopic growths along an acid mine drainage.</title>
        <authorList>
            <person name="Mendez-Garcia C."/>
            <person name="Mesa V."/>
            <person name="Sprenger R.R."/>
            <person name="Richter M."/>
            <person name="Diez M.S."/>
            <person name="Solano J."/>
            <person name="Bargiela R."/>
            <person name="Golyshina O.V."/>
            <person name="Manteca A."/>
            <person name="Ramos J.L."/>
            <person name="Gallego J.R."/>
            <person name="Llorente I."/>
            <person name="Martins Dos Santos V.A."/>
            <person name="Jensen O.N."/>
            <person name="Pelaez A.I."/>
            <person name="Sanchez J."/>
            <person name="Ferrer M."/>
        </authorList>
    </citation>
    <scope>NUCLEOTIDE SEQUENCE</scope>
</reference>
<keyword evidence="2" id="KW-0472">Membrane</keyword>
<dbReference type="InterPro" id="IPR007312">
    <property type="entry name" value="Phosphoesterase"/>
</dbReference>
<evidence type="ECO:0000313" key="3">
    <source>
        <dbReference type="EMBL" id="EQD77447.1"/>
    </source>
</evidence>
<feature type="non-terminal residue" evidence="3">
    <location>
        <position position="242"/>
    </location>
</feature>
<evidence type="ECO:0000256" key="1">
    <source>
        <dbReference type="ARBA" id="ARBA00022801"/>
    </source>
</evidence>
<gene>
    <name evidence="3" type="ORF">B1B_01061</name>
</gene>
<comment type="caution">
    <text evidence="3">The sequence shown here is derived from an EMBL/GenBank/DDBJ whole genome shotgun (WGS) entry which is preliminary data.</text>
</comment>
<dbReference type="PANTHER" id="PTHR31956">
    <property type="entry name" value="NON-SPECIFIC PHOSPHOLIPASE C4-RELATED"/>
    <property type="match status" value="1"/>
</dbReference>
<dbReference type="GO" id="GO:0016788">
    <property type="term" value="F:hydrolase activity, acting on ester bonds"/>
    <property type="evidence" value="ECO:0007669"/>
    <property type="project" value="InterPro"/>
</dbReference>
<evidence type="ECO:0000256" key="2">
    <source>
        <dbReference type="SAM" id="Phobius"/>
    </source>
</evidence>
<dbReference type="AlphaFoldDB" id="T1C5Z7"/>
<dbReference type="PANTHER" id="PTHR31956:SF8">
    <property type="entry name" value="ACID PHOSPHATASE PHOA (AFU_ORTHOLOGUE AFUA_1G03570)"/>
    <property type="match status" value="1"/>
</dbReference>
<dbReference type="GO" id="GO:0009395">
    <property type="term" value="P:phospholipid catabolic process"/>
    <property type="evidence" value="ECO:0007669"/>
    <property type="project" value="TreeGrafter"/>
</dbReference>
<dbReference type="EMBL" id="AUZY01000773">
    <property type="protein sequence ID" value="EQD77447.1"/>
    <property type="molecule type" value="Genomic_DNA"/>
</dbReference>
<keyword evidence="2" id="KW-1133">Transmembrane helix</keyword>
<dbReference type="Pfam" id="PF04185">
    <property type="entry name" value="Phosphoesterase"/>
    <property type="match status" value="1"/>
</dbReference>
<keyword evidence="2" id="KW-0812">Transmembrane</keyword>
<reference evidence="3" key="1">
    <citation type="submission" date="2013-08" db="EMBL/GenBank/DDBJ databases">
        <authorList>
            <person name="Mendez C."/>
            <person name="Richter M."/>
            <person name="Ferrer M."/>
            <person name="Sanchez J."/>
        </authorList>
    </citation>
    <scope>NUCLEOTIDE SEQUENCE</scope>
</reference>
<accession>T1C5Z7</accession>
<name>T1C5Z7_9ZZZZ</name>
<proteinExistence type="predicted"/>
<protein>
    <submittedName>
        <fullName evidence="3">Phosphoesterase</fullName>
    </submittedName>
</protein>
<sequence length="242" mass="25817">MAQDPPFTEGFKPRRLGTPRESLLISVLVVLVVASGIGTTGTGEGRGSPPSASVALAPVALGSILPTPIRHVFLIYMENEGVDQIYGKVPFETHLAHAYAWGGDALTHHMTGYYAVCHPSAPNYLAVTSGNPLQCGSDAYHNYTTEKNLFNLLDTAGRSWTAYAESMPAACDIQSSGEYAVRHNPVPFYGNLGGDASGSICRTPSTSLSRTSRKTIRSGTTPPNFTFIAPNLRNDGHRTPPP</sequence>
<feature type="transmembrane region" description="Helical" evidence="2">
    <location>
        <begin position="21"/>
        <end position="39"/>
    </location>
</feature>
<dbReference type="Gene3D" id="3.40.720.10">
    <property type="entry name" value="Alkaline Phosphatase, subunit A"/>
    <property type="match status" value="1"/>
</dbReference>